<reference evidence="4" key="1">
    <citation type="submission" date="2016-06" db="UniProtKB">
        <authorList>
            <consortium name="WormBaseParasite"/>
        </authorList>
    </citation>
    <scope>IDENTIFICATION</scope>
</reference>
<proteinExistence type="predicted"/>
<feature type="compositionally biased region" description="Basic and acidic residues" evidence="1">
    <location>
        <begin position="1"/>
        <end position="10"/>
    </location>
</feature>
<dbReference type="OrthoDB" id="10545590at2759"/>
<gene>
    <name evidence="2" type="ORF">NOO_LOCUS12048</name>
</gene>
<accession>A0A182EV61</accession>
<organism evidence="4">
    <name type="scientific">Onchocerca ochengi</name>
    <name type="common">Filarial nematode worm</name>
    <dbReference type="NCBI Taxonomy" id="42157"/>
    <lineage>
        <taxon>Eukaryota</taxon>
        <taxon>Metazoa</taxon>
        <taxon>Ecdysozoa</taxon>
        <taxon>Nematoda</taxon>
        <taxon>Chromadorea</taxon>
        <taxon>Rhabditida</taxon>
        <taxon>Spirurina</taxon>
        <taxon>Spiruromorpha</taxon>
        <taxon>Filarioidea</taxon>
        <taxon>Onchocercidae</taxon>
        <taxon>Onchocerca</taxon>
    </lineage>
</organism>
<evidence type="ECO:0000313" key="3">
    <source>
        <dbReference type="Proteomes" id="UP000271087"/>
    </source>
</evidence>
<reference evidence="2 3" key="2">
    <citation type="submission" date="2018-08" db="EMBL/GenBank/DDBJ databases">
        <authorList>
            <person name="Laetsch R D."/>
            <person name="Stevens L."/>
            <person name="Kumar S."/>
            <person name="Blaxter L. M."/>
        </authorList>
    </citation>
    <scope>NUCLEOTIDE SEQUENCE [LARGE SCALE GENOMIC DNA]</scope>
</reference>
<protein>
    <submittedName>
        <fullName evidence="2 4">Uncharacterized protein</fullName>
    </submittedName>
</protein>
<feature type="compositionally biased region" description="Acidic residues" evidence="1">
    <location>
        <begin position="54"/>
        <end position="65"/>
    </location>
</feature>
<evidence type="ECO:0000313" key="2">
    <source>
        <dbReference type="EMBL" id="VDM97898.1"/>
    </source>
</evidence>
<evidence type="ECO:0000256" key="1">
    <source>
        <dbReference type="SAM" id="MobiDB-lite"/>
    </source>
</evidence>
<dbReference type="AlphaFoldDB" id="A0A182EV61"/>
<dbReference type="Proteomes" id="UP000271087">
    <property type="component" value="Unassembled WGS sequence"/>
</dbReference>
<name>A0A182EV61_ONCOC</name>
<sequence>MVIKRISREGRSRRHQTSIKSSPENRHSRNSKRDEDLEEQLEIPSSPDLSDSQSSDDDDESEEEISPVIFNHPLVNDLLDRFMRAQLQNDVNVNNINDKNNNPAERKLEFYHQSNRI</sequence>
<keyword evidence="3" id="KW-1185">Reference proteome</keyword>
<dbReference type="WBParaSite" id="nOo.2.0.1.t12048-RA">
    <property type="protein sequence ID" value="nOo.2.0.1.t12048-RA"/>
    <property type="gene ID" value="nOo.2.0.1.g12048"/>
</dbReference>
<evidence type="ECO:0000313" key="4">
    <source>
        <dbReference type="WBParaSite" id="nOo.2.0.1.t12048-RA"/>
    </source>
</evidence>
<feature type="region of interest" description="Disordered" evidence="1">
    <location>
        <begin position="1"/>
        <end position="70"/>
    </location>
</feature>
<feature type="compositionally biased region" description="Low complexity" evidence="1">
    <location>
        <begin position="44"/>
        <end position="53"/>
    </location>
</feature>
<feature type="compositionally biased region" description="Basic and acidic residues" evidence="1">
    <location>
        <begin position="23"/>
        <end position="35"/>
    </location>
</feature>
<dbReference type="EMBL" id="UYRW01009516">
    <property type="protein sequence ID" value="VDM97898.1"/>
    <property type="molecule type" value="Genomic_DNA"/>
</dbReference>